<dbReference type="OrthoDB" id="134712at2"/>
<keyword evidence="6" id="KW-1185">Reference proteome</keyword>
<dbReference type="KEGG" id="sclf:BB341_14560"/>
<dbReference type="InterPro" id="IPR041664">
    <property type="entry name" value="AAA_16"/>
</dbReference>
<keyword evidence="1" id="KW-0547">Nucleotide-binding</keyword>
<dbReference type="InterPro" id="IPR003593">
    <property type="entry name" value="AAA+_ATPase"/>
</dbReference>
<evidence type="ECO:0000256" key="1">
    <source>
        <dbReference type="ARBA" id="ARBA00022741"/>
    </source>
</evidence>
<gene>
    <name evidence="5" type="ORF">SCLAV_2795</name>
</gene>
<dbReference type="GeneID" id="93730659"/>
<feature type="compositionally biased region" description="Pro residues" evidence="3">
    <location>
        <begin position="899"/>
        <end position="912"/>
    </location>
</feature>
<accession>E2PVF3</accession>
<reference evidence="5 6" key="1">
    <citation type="journal article" date="2010" name="Genome Biol. Evol.">
        <title>The sequence of a 1.8-mb bacterial linear plasmid reveals a rich evolutionary reservoir of secondary metabolic pathways.</title>
        <authorList>
            <person name="Medema M.H."/>
            <person name="Trefzer A."/>
            <person name="Kovalchuk A."/>
            <person name="van den Berg M."/>
            <person name="Mueller U."/>
            <person name="Heijne W."/>
            <person name="Wu L."/>
            <person name="Alam M.T."/>
            <person name="Ronning C.M."/>
            <person name="Nierman W.C."/>
            <person name="Bovenberg R.A.L."/>
            <person name="Breitling R."/>
            <person name="Takano E."/>
        </authorList>
    </citation>
    <scope>NUCLEOTIDE SEQUENCE [LARGE SCALE GENOMIC DNA]</scope>
    <source>
        <strain evidence="6">ATCC 27064 / DSM 738 / JCM 4710 / NBRC 13307 / NCIMB 12785 / NRRL 3585 / VKM Ac-602</strain>
    </source>
</reference>
<feature type="compositionally biased region" description="Low complexity" evidence="3">
    <location>
        <begin position="134"/>
        <end position="143"/>
    </location>
</feature>
<dbReference type="RefSeq" id="WP_003961052.1">
    <property type="nucleotide sequence ID" value="NZ_CM000913.1"/>
</dbReference>
<evidence type="ECO:0000256" key="3">
    <source>
        <dbReference type="SAM" id="MobiDB-lite"/>
    </source>
</evidence>
<dbReference type="GO" id="GO:0005524">
    <property type="term" value="F:ATP binding"/>
    <property type="evidence" value="ECO:0007669"/>
    <property type="project" value="UniProtKB-KW"/>
</dbReference>
<name>E2PVF3_STRCL</name>
<evidence type="ECO:0000313" key="5">
    <source>
        <dbReference type="EMBL" id="EFG07867.1"/>
    </source>
</evidence>
<dbReference type="InterPro" id="IPR011990">
    <property type="entry name" value="TPR-like_helical_dom_sf"/>
</dbReference>
<feature type="compositionally biased region" description="Gly residues" evidence="3">
    <location>
        <begin position="144"/>
        <end position="155"/>
    </location>
</feature>
<sequence length="1097" mass="118276">MNPALIGRDHPSGVLRTEVGRVLTSHGGLVLVTGEAGIGKTTLVTGAADEARRGGALVLGASCWDSDSAPGHWPWVQVIRGLRRAIGEREWAETDRASGGRLAVLLGEGPAGPAPGGPGGPGGPVHSGPVQSRPAHSGSAHSGPGHGAPGQGVPGREGAAPRDGAESFAFYDAVTTALVTASQQRPLVIFLDDLHWADPASLKLLEFAAQHAWFERLLLIGTYRDVEVETADHPLRPLILALTARAGSTLTLTGLGRDEVGALIALTGGVEPDPDLVDEVYRHTGGNPFFVEQTVRIWRGGSPVTTVAPGVREAVRRRLALLPPGVGPLLETASVLGRAFHRQVLAAAAGTPVPHAERLLEGAVAARLVTVGEGGTFSFVHDLVRETLYGSLDEGRRRALHAAVVRALDDVPALRERIFPADLARHAHLAGEELERGRRVDLLIAAARDAAGRLAGEEAQSHFRRAMEAAGDDRHRAVLICLDLAGTLWHVGDNDGSWQAFEQALELARQTRDPALLAQVAIRLHQHDRGATQTDRSVALLRDAYRSLISGSGEDISGLSPQRMALDLAERTTELARDGHDDETLAFSLWAHHDAIWGLGTAAERMDLTAEIVAVARRTGNLLLELHCTSMRWVTLLELGDPRYTEQLRSFAAQAGQVGLRSHELSVLIDTALVAAFQGRFDEASELLRRATDGEVRGEIPDVPYSFVHAHMLWTLALLRGRYDEAHAMLERLEELAHPFPALLIAVTAVESGDLDLALDQARELPDSLPRVFEPLALRLRAQLAAASGDRELIDASLAALAPYAGQWVVSMYGCDIGGPVDLWLGLLHRARGDREAAVAALKAADTSARRLRSRPWSVRVRAELLAVLGPEADAALAAEVREEAERLGMSRLLDRRAPAPPVPPPPAPVRPEPSERPAFHREGAVWSLSFDGRAVHMPDAKGLRDLRTLLARPGDELSAVSLLDPGGGAAVVAARSLGGDPVLDDEARAQYRRRLEHLDEELDRAAERGDERRVTEFTRERAALLDELRTAAGLGGRPRRLGDETERARKTVTARIRDTFRKLDRLHPELAAHLRTSVTTGTHCAYRPRTPIAWRL</sequence>
<dbReference type="InterPro" id="IPR027417">
    <property type="entry name" value="P-loop_NTPase"/>
</dbReference>
<keyword evidence="2" id="KW-0067">ATP-binding</keyword>
<dbReference type="SUPFAM" id="SSF48452">
    <property type="entry name" value="TPR-like"/>
    <property type="match status" value="1"/>
</dbReference>
<feature type="region of interest" description="Disordered" evidence="3">
    <location>
        <begin position="893"/>
        <end position="916"/>
    </location>
</feature>
<dbReference type="EMBL" id="CM000913">
    <property type="protein sequence ID" value="EFG07867.1"/>
    <property type="molecule type" value="Genomic_DNA"/>
</dbReference>
<dbReference type="PANTHER" id="PTHR16305">
    <property type="entry name" value="TESTICULAR SOLUBLE ADENYLYL CYCLASE"/>
    <property type="match status" value="1"/>
</dbReference>
<dbReference type="STRING" id="1901.BB341_14560"/>
<dbReference type="Gene3D" id="1.25.40.10">
    <property type="entry name" value="Tetratricopeptide repeat domain"/>
    <property type="match status" value="1"/>
</dbReference>
<dbReference type="PANTHER" id="PTHR16305:SF28">
    <property type="entry name" value="GUANYLATE CYCLASE DOMAIN-CONTAINING PROTEIN"/>
    <property type="match status" value="1"/>
</dbReference>
<dbReference type="Proteomes" id="UP000002357">
    <property type="component" value="Chromosome"/>
</dbReference>
<dbReference type="SMART" id="SM00382">
    <property type="entry name" value="AAA"/>
    <property type="match status" value="1"/>
</dbReference>
<dbReference type="AlphaFoldDB" id="E2PVF3"/>
<evidence type="ECO:0000256" key="2">
    <source>
        <dbReference type="ARBA" id="ARBA00022840"/>
    </source>
</evidence>
<feature type="region of interest" description="Disordered" evidence="3">
    <location>
        <begin position="105"/>
        <end position="161"/>
    </location>
</feature>
<dbReference type="Pfam" id="PF13191">
    <property type="entry name" value="AAA_16"/>
    <property type="match status" value="1"/>
</dbReference>
<dbReference type="eggNOG" id="COG3899">
    <property type="taxonomic scope" value="Bacteria"/>
</dbReference>
<dbReference type="GO" id="GO:0004016">
    <property type="term" value="F:adenylate cyclase activity"/>
    <property type="evidence" value="ECO:0007669"/>
    <property type="project" value="TreeGrafter"/>
</dbReference>
<evidence type="ECO:0000313" key="6">
    <source>
        <dbReference type="Proteomes" id="UP000002357"/>
    </source>
</evidence>
<protein>
    <submittedName>
        <fullName evidence="5">Tetratricopeptide TPR_4</fullName>
    </submittedName>
</protein>
<organism evidence="5 6">
    <name type="scientific">Streptomyces clavuligerus</name>
    <dbReference type="NCBI Taxonomy" id="1901"/>
    <lineage>
        <taxon>Bacteria</taxon>
        <taxon>Bacillati</taxon>
        <taxon>Actinomycetota</taxon>
        <taxon>Actinomycetes</taxon>
        <taxon>Kitasatosporales</taxon>
        <taxon>Streptomycetaceae</taxon>
        <taxon>Streptomyces</taxon>
    </lineage>
</organism>
<feature type="domain" description="AAA+ ATPase" evidence="4">
    <location>
        <begin position="26"/>
        <end position="257"/>
    </location>
</feature>
<evidence type="ECO:0000259" key="4">
    <source>
        <dbReference type="SMART" id="SM00382"/>
    </source>
</evidence>
<dbReference type="SUPFAM" id="SSF52540">
    <property type="entry name" value="P-loop containing nucleoside triphosphate hydrolases"/>
    <property type="match status" value="1"/>
</dbReference>
<dbReference type="GO" id="GO:0005737">
    <property type="term" value="C:cytoplasm"/>
    <property type="evidence" value="ECO:0007669"/>
    <property type="project" value="TreeGrafter"/>
</dbReference>
<proteinExistence type="predicted"/>